<organism evidence="4 5">
    <name type="scientific">Bionectria ochroleuca</name>
    <name type="common">Gliocladium roseum</name>
    <dbReference type="NCBI Taxonomy" id="29856"/>
    <lineage>
        <taxon>Eukaryota</taxon>
        <taxon>Fungi</taxon>
        <taxon>Dikarya</taxon>
        <taxon>Ascomycota</taxon>
        <taxon>Pezizomycotina</taxon>
        <taxon>Sordariomycetes</taxon>
        <taxon>Hypocreomycetidae</taxon>
        <taxon>Hypocreales</taxon>
        <taxon>Bionectriaceae</taxon>
        <taxon>Clonostachys</taxon>
    </lineage>
</organism>
<evidence type="ECO:0008006" key="6">
    <source>
        <dbReference type="Google" id="ProtNLM"/>
    </source>
</evidence>
<dbReference type="InterPro" id="IPR021858">
    <property type="entry name" value="Fun_TF"/>
</dbReference>
<feature type="region of interest" description="Disordered" evidence="3">
    <location>
        <begin position="17"/>
        <end position="58"/>
    </location>
</feature>
<dbReference type="EMBL" id="CABFNS010000901">
    <property type="protein sequence ID" value="VUC35035.1"/>
    <property type="molecule type" value="Genomic_DNA"/>
</dbReference>
<keyword evidence="5" id="KW-1185">Reference proteome</keyword>
<keyword evidence="2" id="KW-0539">Nucleus</keyword>
<evidence type="ECO:0000256" key="3">
    <source>
        <dbReference type="SAM" id="MobiDB-lite"/>
    </source>
</evidence>
<dbReference type="Pfam" id="PF11951">
    <property type="entry name" value="Fungal_trans_2"/>
    <property type="match status" value="1"/>
</dbReference>
<accession>A0ABY6UUG3</accession>
<protein>
    <recommendedName>
        <fullName evidence="6">BZIP domain-containing protein</fullName>
    </recommendedName>
</protein>
<dbReference type="InterPro" id="IPR046347">
    <property type="entry name" value="bZIP_sf"/>
</dbReference>
<comment type="caution">
    <text evidence="4">The sequence shown here is derived from an EMBL/GenBank/DDBJ whole genome shotgun (WGS) entry which is preliminary data.</text>
</comment>
<dbReference type="SUPFAM" id="SSF57959">
    <property type="entry name" value="Leucine zipper domain"/>
    <property type="match status" value="1"/>
</dbReference>
<gene>
    <name evidence="4" type="ORF">CLO192961_LOCUS401138</name>
</gene>
<sequence length="458" mass="50611">MTTIKKRERAVLGTVSFMPPLVADNSTGTKGSNKETSPRSRREQVLKAQRGHRQRSKDYMDALEKEVLKLRSEVAQFREEAQSNGEAANHWKDCLVAVVNPPRLQALSVTNLVTIEAPGHFIWAVGSTTRASSRLLPIQSESELWDMVQMSSDASQMGVPESINTYRDLEIRLLHHFCQSVMPSLDITEPSNYGYAQHVIPLAMNNQMVRHAILAASAGHLEITQASKVSLGALEYRSAAIAGLREASHHPPSDPLSRLSILATILGLLVDDMISGHKEFQTLIGLANSWDHLSLPLVSNSSEADSREFLQDQIQVIRSLVHPIYNFQTSLQAGEGEEYVSRTQKISDIFVKLDRATNLACDIHSLTSRQVFEQAVDASIAEKASQRLDELLDGLKSIVSSIPPFSLGENGLVWVCSIAASSSQREHHKAFFTSHLAQLLRRTGHQDIKGVLSSMNLL</sequence>
<dbReference type="Gene3D" id="1.20.5.170">
    <property type="match status" value="1"/>
</dbReference>
<dbReference type="PANTHER" id="PTHR37534:SF46">
    <property type="entry name" value="ZN(II)2CYS6 TRANSCRIPTION FACTOR (EUROFUNG)"/>
    <property type="match status" value="1"/>
</dbReference>
<evidence type="ECO:0000256" key="1">
    <source>
        <dbReference type="ARBA" id="ARBA00004123"/>
    </source>
</evidence>
<proteinExistence type="predicted"/>
<evidence type="ECO:0000313" key="4">
    <source>
        <dbReference type="EMBL" id="VUC35035.1"/>
    </source>
</evidence>
<dbReference type="Proteomes" id="UP000766486">
    <property type="component" value="Unassembled WGS sequence"/>
</dbReference>
<name>A0ABY6UUG3_BIOOC</name>
<comment type="subcellular location">
    <subcellularLocation>
        <location evidence="1">Nucleus</location>
    </subcellularLocation>
</comment>
<reference evidence="4 5" key="1">
    <citation type="submission" date="2019-06" db="EMBL/GenBank/DDBJ databases">
        <authorList>
            <person name="Broberg M."/>
        </authorList>
    </citation>
    <scope>NUCLEOTIDE SEQUENCE [LARGE SCALE GENOMIC DNA]</scope>
</reference>
<dbReference type="CDD" id="cd14688">
    <property type="entry name" value="bZIP_YAP"/>
    <property type="match status" value="1"/>
</dbReference>
<feature type="compositionally biased region" description="Basic and acidic residues" evidence="3">
    <location>
        <begin position="32"/>
        <end position="45"/>
    </location>
</feature>
<dbReference type="PANTHER" id="PTHR37534">
    <property type="entry name" value="TRANSCRIPTIONAL ACTIVATOR PROTEIN UGA3"/>
    <property type="match status" value="1"/>
</dbReference>
<evidence type="ECO:0000256" key="2">
    <source>
        <dbReference type="ARBA" id="ARBA00023242"/>
    </source>
</evidence>
<evidence type="ECO:0000313" key="5">
    <source>
        <dbReference type="Proteomes" id="UP000766486"/>
    </source>
</evidence>